<dbReference type="Pfam" id="PF10613">
    <property type="entry name" value="Lig_chan-Glu_bd"/>
    <property type="match status" value="1"/>
</dbReference>
<dbReference type="PANTHER" id="PTHR42643:SF24">
    <property type="entry name" value="IONOTROPIC RECEPTOR 60A"/>
    <property type="match status" value="1"/>
</dbReference>
<name>A0AAE1EKS5_PETCI</name>
<evidence type="ECO:0000256" key="12">
    <source>
        <dbReference type="SAM" id="Phobius"/>
    </source>
</evidence>
<organism evidence="14 15">
    <name type="scientific">Petrolisthes cinctipes</name>
    <name type="common">Flat porcelain crab</name>
    <dbReference type="NCBI Taxonomy" id="88211"/>
    <lineage>
        <taxon>Eukaryota</taxon>
        <taxon>Metazoa</taxon>
        <taxon>Ecdysozoa</taxon>
        <taxon>Arthropoda</taxon>
        <taxon>Crustacea</taxon>
        <taxon>Multicrustacea</taxon>
        <taxon>Malacostraca</taxon>
        <taxon>Eumalacostraca</taxon>
        <taxon>Eucarida</taxon>
        <taxon>Decapoda</taxon>
        <taxon>Pleocyemata</taxon>
        <taxon>Anomura</taxon>
        <taxon>Galatheoidea</taxon>
        <taxon>Porcellanidae</taxon>
        <taxon>Petrolisthes</taxon>
    </lineage>
</organism>
<keyword evidence="9" id="KW-0325">Glycoprotein</keyword>
<keyword evidence="15" id="KW-1185">Reference proteome</keyword>
<evidence type="ECO:0000256" key="10">
    <source>
        <dbReference type="ARBA" id="ARBA00023286"/>
    </source>
</evidence>
<sequence length="439" mass="48807">GQQVTTTTRLAQDSNSCLRIITAPAPTFMVIQGTPPNNYTFSGLIVEVIDILAKKLDFCYKFTVPAKRNVYGRLLENGTWTSMMGQIQRREVDMGGTIFSVTWIRSQYFDFSEMLMIDEFNVLSARPEVKSDLAGFVKPFSYPVWGGVVVGSVSVLVATWAVLQGYTRLLSRVSEETDGRSMWLTNMEKSATWVWCILIAQNEPWVPRGKSLCVMGSLWLLAAFLLGTVYRCNLKAMLIIPRLFLPFDSLEELVNTGITTIVFRGSSIHGDIEAAGSNSTLGKFRKQMLLFQGEEVSKILPKCLYGVYACLALQTAVTSVLEWDFSTRGRCSAYMMSRGFMGPISLSFAFPKGSQLRHKMDPVIRSLREFGLINKLLSDLLVNGTECLHFSTAAAASTRGNTLRPLNLPDFYGVLSLYVAGLVGATWVFILEKTVVIKT</sequence>
<dbReference type="GO" id="GO:0015276">
    <property type="term" value="F:ligand-gated monoatomic ion channel activity"/>
    <property type="evidence" value="ECO:0007669"/>
    <property type="project" value="InterPro"/>
</dbReference>
<keyword evidence="6" id="KW-0406">Ion transport</keyword>
<feature type="non-terminal residue" evidence="14">
    <location>
        <position position="439"/>
    </location>
</feature>
<keyword evidence="11" id="KW-0407">Ion channel</keyword>
<evidence type="ECO:0000256" key="8">
    <source>
        <dbReference type="ARBA" id="ARBA00023170"/>
    </source>
</evidence>
<keyword evidence="3" id="KW-1003">Cell membrane</keyword>
<evidence type="ECO:0000256" key="2">
    <source>
        <dbReference type="ARBA" id="ARBA00022448"/>
    </source>
</evidence>
<proteinExistence type="predicted"/>
<evidence type="ECO:0000259" key="13">
    <source>
        <dbReference type="SMART" id="SM00918"/>
    </source>
</evidence>
<keyword evidence="8" id="KW-0675">Receptor</keyword>
<feature type="transmembrane region" description="Helical" evidence="12">
    <location>
        <begin position="140"/>
        <end position="163"/>
    </location>
</feature>
<keyword evidence="4 12" id="KW-0812">Transmembrane</keyword>
<dbReference type="InterPro" id="IPR019594">
    <property type="entry name" value="Glu/Gly-bd"/>
</dbReference>
<evidence type="ECO:0000256" key="1">
    <source>
        <dbReference type="ARBA" id="ARBA00004651"/>
    </source>
</evidence>
<evidence type="ECO:0000256" key="4">
    <source>
        <dbReference type="ARBA" id="ARBA00022692"/>
    </source>
</evidence>
<dbReference type="InterPro" id="IPR052192">
    <property type="entry name" value="Insect_Ionotropic_Sensory_Rcpt"/>
</dbReference>
<evidence type="ECO:0000256" key="6">
    <source>
        <dbReference type="ARBA" id="ARBA00023065"/>
    </source>
</evidence>
<feature type="transmembrane region" description="Helical" evidence="12">
    <location>
        <begin position="411"/>
        <end position="431"/>
    </location>
</feature>
<evidence type="ECO:0000256" key="3">
    <source>
        <dbReference type="ARBA" id="ARBA00022475"/>
    </source>
</evidence>
<dbReference type="SMART" id="SM00918">
    <property type="entry name" value="Lig_chan-Glu_bd"/>
    <property type="match status" value="1"/>
</dbReference>
<evidence type="ECO:0000313" key="14">
    <source>
        <dbReference type="EMBL" id="KAK3855912.1"/>
    </source>
</evidence>
<accession>A0AAE1EKS5</accession>
<dbReference type="PANTHER" id="PTHR42643">
    <property type="entry name" value="IONOTROPIC RECEPTOR 20A-RELATED"/>
    <property type="match status" value="1"/>
</dbReference>
<dbReference type="AlphaFoldDB" id="A0AAE1EKS5"/>
<comment type="caution">
    <text evidence="14">The sequence shown here is derived from an EMBL/GenBank/DDBJ whole genome shotgun (WGS) entry which is preliminary data.</text>
</comment>
<reference evidence="14" key="1">
    <citation type="submission" date="2023-10" db="EMBL/GenBank/DDBJ databases">
        <title>Genome assemblies of two species of porcelain crab, Petrolisthes cinctipes and Petrolisthes manimaculis (Anomura: Porcellanidae).</title>
        <authorList>
            <person name="Angst P."/>
        </authorList>
    </citation>
    <scope>NUCLEOTIDE SEQUENCE</scope>
    <source>
        <strain evidence="14">PB745_01</strain>
        <tissue evidence="14">Gill</tissue>
    </source>
</reference>
<keyword evidence="10" id="KW-1071">Ligand-gated ion channel</keyword>
<dbReference type="Proteomes" id="UP001286313">
    <property type="component" value="Unassembled WGS sequence"/>
</dbReference>
<gene>
    <name evidence="14" type="ORF">Pcinc_037715</name>
</gene>
<dbReference type="Gene3D" id="1.10.287.70">
    <property type="match status" value="1"/>
</dbReference>
<dbReference type="GO" id="GO:0005886">
    <property type="term" value="C:plasma membrane"/>
    <property type="evidence" value="ECO:0007669"/>
    <property type="project" value="UniProtKB-SubCell"/>
</dbReference>
<protein>
    <recommendedName>
        <fullName evidence="13">Ionotropic glutamate receptor L-glutamate and glycine-binding domain-containing protein</fullName>
    </recommendedName>
</protein>
<evidence type="ECO:0000313" key="15">
    <source>
        <dbReference type="Proteomes" id="UP001286313"/>
    </source>
</evidence>
<evidence type="ECO:0000256" key="9">
    <source>
        <dbReference type="ARBA" id="ARBA00023180"/>
    </source>
</evidence>
<feature type="domain" description="Ionotropic glutamate receptor L-glutamate and glycine-binding" evidence="13">
    <location>
        <begin position="26"/>
        <end position="89"/>
    </location>
</feature>
<dbReference type="Gene3D" id="3.40.190.10">
    <property type="entry name" value="Periplasmic binding protein-like II"/>
    <property type="match status" value="1"/>
</dbReference>
<evidence type="ECO:0000256" key="7">
    <source>
        <dbReference type="ARBA" id="ARBA00023136"/>
    </source>
</evidence>
<keyword evidence="2" id="KW-0813">Transport</keyword>
<evidence type="ECO:0000256" key="11">
    <source>
        <dbReference type="ARBA" id="ARBA00023303"/>
    </source>
</evidence>
<dbReference type="EMBL" id="JAWQEG010006046">
    <property type="protein sequence ID" value="KAK3855912.1"/>
    <property type="molecule type" value="Genomic_DNA"/>
</dbReference>
<feature type="transmembrane region" description="Helical" evidence="12">
    <location>
        <begin position="212"/>
        <end position="230"/>
    </location>
</feature>
<comment type="subcellular location">
    <subcellularLocation>
        <location evidence="1">Cell membrane</location>
        <topology evidence="1">Multi-pass membrane protein</topology>
    </subcellularLocation>
</comment>
<keyword evidence="7 12" id="KW-0472">Membrane</keyword>
<dbReference type="SUPFAM" id="SSF53850">
    <property type="entry name" value="Periplasmic binding protein-like II"/>
    <property type="match status" value="1"/>
</dbReference>
<keyword evidence="5 12" id="KW-1133">Transmembrane helix</keyword>
<evidence type="ECO:0000256" key="5">
    <source>
        <dbReference type="ARBA" id="ARBA00022989"/>
    </source>
</evidence>